<keyword evidence="3" id="KW-0678">Repressor</keyword>
<dbReference type="InterPro" id="IPR011011">
    <property type="entry name" value="Znf_FYVE_PHD"/>
</dbReference>
<evidence type="ECO:0000256" key="5">
    <source>
        <dbReference type="ARBA" id="ARBA00022771"/>
    </source>
</evidence>
<gene>
    <name evidence="13" type="ORF">KFL_002270160</name>
</gene>
<keyword evidence="8" id="KW-0804">Transcription</keyword>
<comment type="similarity">
    <text evidence="2">Belongs to the SAP30 family.</text>
</comment>
<keyword evidence="7" id="KW-0805">Transcription regulation</keyword>
<evidence type="ECO:0000256" key="4">
    <source>
        <dbReference type="ARBA" id="ARBA00022723"/>
    </source>
</evidence>
<dbReference type="Pfam" id="PF13867">
    <property type="entry name" value="SAP30_Sin3_bdg"/>
    <property type="match status" value="1"/>
</dbReference>
<dbReference type="Gene3D" id="6.10.160.20">
    <property type="match status" value="1"/>
</dbReference>
<evidence type="ECO:0000256" key="1">
    <source>
        <dbReference type="ARBA" id="ARBA00004123"/>
    </source>
</evidence>
<comment type="subcellular location">
    <subcellularLocation>
        <location evidence="1">Nucleus</location>
    </subcellularLocation>
</comment>
<dbReference type="InterPro" id="IPR019787">
    <property type="entry name" value="Znf_PHD-finger"/>
</dbReference>
<evidence type="ECO:0000313" key="14">
    <source>
        <dbReference type="Proteomes" id="UP000054558"/>
    </source>
</evidence>
<dbReference type="OrthoDB" id="510958at2759"/>
<keyword evidence="5 10" id="KW-0863">Zinc-finger</keyword>
<dbReference type="OMA" id="FDQGKYC"/>
<evidence type="ECO:0000259" key="12">
    <source>
        <dbReference type="PROSITE" id="PS50016"/>
    </source>
</evidence>
<keyword evidence="6" id="KW-0862">Zinc</keyword>
<dbReference type="InterPro" id="IPR024145">
    <property type="entry name" value="His_deAcase_SAP30/SAP30L"/>
</dbReference>
<dbReference type="Proteomes" id="UP000054558">
    <property type="component" value="Unassembled WGS sequence"/>
</dbReference>
<dbReference type="EMBL" id="DF237176">
    <property type="protein sequence ID" value="GAQ85282.1"/>
    <property type="molecule type" value="Genomic_DNA"/>
</dbReference>
<dbReference type="PROSITE" id="PS50016">
    <property type="entry name" value="ZF_PHD_2"/>
    <property type="match status" value="1"/>
</dbReference>
<evidence type="ECO:0000256" key="3">
    <source>
        <dbReference type="ARBA" id="ARBA00022491"/>
    </source>
</evidence>
<evidence type="ECO:0000256" key="6">
    <source>
        <dbReference type="ARBA" id="ARBA00022833"/>
    </source>
</evidence>
<evidence type="ECO:0000256" key="11">
    <source>
        <dbReference type="SAM" id="MobiDB-lite"/>
    </source>
</evidence>
<dbReference type="PANTHER" id="PTHR13286">
    <property type="entry name" value="SAP30"/>
    <property type="match status" value="1"/>
</dbReference>
<accession>A0A1Y1I5Q0</accession>
<keyword evidence="9" id="KW-0539">Nucleus</keyword>
<sequence>MGVLAQQCFNPNCRRRSPGDGPTCRWHVRNYGSEEEPQNVTLCNACKINFDQRKYCPYCVQIYRDKDPDNFDGKEWRGCDTRSCRRWVHVECEETAAGGPLNPREVYICPTCQQNKCATRKRDKRPARSSISPRSSLHFPAAFSSDEGGSRATGAQRADSEEFNEYSKRSPGVDLSKLEASSLKRYKRTFRLVEPPAGKDSERLIPVVEEHFAAQVVQEAETLLSFAHSVKLRAACRTPADDE</sequence>
<evidence type="ECO:0000256" key="10">
    <source>
        <dbReference type="PROSITE-ProRule" id="PRU00146"/>
    </source>
</evidence>
<feature type="domain" description="PHD-type" evidence="12">
    <location>
        <begin position="53"/>
        <end position="115"/>
    </location>
</feature>
<dbReference type="AlphaFoldDB" id="A0A1Y1I5Q0"/>
<evidence type="ECO:0000313" key="13">
    <source>
        <dbReference type="EMBL" id="GAQ85282.1"/>
    </source>
</evidence>
<keyword evidence="4" id="KW-0479">Metal-binding</keyword>
<dbReference type="InterPro" id="IPR025718">
    <property type="entry name" value="SAP30_Sin3-bd"/>
</dbReference>
<dbReference type="PANTHER" id="PTHR13286:SF22">
    <property type="entry name" value="PHD-TYPE DOMAIN-CONTAINING PROTEIN"/>
    <property type="match status" value="1"/>
</dbReference>
<dbReference type="SUPFAM" id="SSF57903">
    <property type="entry name" value="FYVE/PHD zinc finger"/>
    <property type="match status" value="1"/>
</dbReference>
<evidence type="ECO:0000256" key="2">
    <source>
        <dbReference type="ARBA" id="ARBA00006283"/>
    </source>
</evidence>
<dbReference type="Gene3D" id="3.30.40.10">
    <property type="entry name" value="Zinc/RING finger domain, C3HC4 (zinc finger)"/>
    <property type="match status" value="1"/>
</dbReference>
<dbReference type="InterPro" id="IPR013083">
    <property type="entry name" value="Znf_RING/FYVE/PHD"/>
</dbReference>
<protein>
    <submittedName>
        <fullName evidence="13">Putative PHD zinc finger containing protein</fullName>
    </submittedName>
</protein>
<feature type="region of interest" description="Disordered" evidence="11">
    <location>
        <begin position="120"/>
        <end position="168"/>
    </location>
</feature>
<dbReference type="GO" id="GO:0005634">
    <property type="term" value="C:nucleus"/>
    <property type="evidence" value="ECO:0007669"/>
    <property type="project" value="UniProtKB-SubCell"/>
</dbReference>
<evidence type="ECO:0000256" key="9">
    <source>
        <dbReference type="ARBA" id="ARBA00023242"/>
    </source>
</evidence>
<evidence type="ECO:0000256" key="7">
    <source>
        <dbReference type="ARBA" id="ARBA00023015"/>
    </source>
</evidence>
<organism evidence="13 14">
    <name type="scientific">Klebsormidium nitens</name>
    <name type="common">Green alga</name>
    <name type="synonym">Ulothrix nitens</name>
    <dbReference type="NCBI Taxonomy" id="105231"/>
    <lineage>
        <taxon>Eukaryota</taxon>
        <taxon>Viridiplantae</taxon>
        <taxon>Streptophyta</taxon>
        <taxon>Klebsormidiophyceae</taxon>
        <taxon>Klebsormidiales</taxon>
        <taxon>Klebsormidiaceae</taxon>
        <taxon>Klebsormidium</taxon>
    </lineage>
</organism>
<name>A0A1Y1I5Q0_KLENI</name>
<evidence type="ECO:0000256" key="8">
    <source>
        <dbReference type="ARBA" id="ARBA00023163"/>
    </source>
</evidence>
<reference evidence="13 14" key="1">
    <citation type="journal article" date="2014" name="Nat. Commun.">
        <title>Klebsormidium flaccidum genome reveals primary factors for plant terrestrial adaptation.</title>
        <authorList>
            <person name="Hori K."/>
            <person name="Maruyama F."/>
            <person name="Fujisawa T."/>
            <person name="Togashi T."/>
            <person name="Yamamoto N."/>
            <person name="Seo M."/>
            <person name="Sato S."/>
            <person name="Yamada T."/>
            <person name="Mori H."/>
            <person name="Tajima N."/>
            <person name="Moriyama T."/>
            <person name="Ikeuchi M."/>
            <person name="Watanabe M."/>
            <person name="Wada H."/>
            <person name="Kobayashi K."/>
            <person name="Saito M."/>
            <person name="Masuda T."/>
            <person name="Sasaki-Sekimoto Y."/>
            <person name="Mashiguchi K."/>
            <person name="Awai K."/>
            <person name="Shimojima M."/>
            <person name="Masuda S."/>
            <person name="Iwai M."/>
            <person name="Nobusawa T."/>
            <person name="Narise T."/>
            <person name="Kondo S."/>
            <person name="Saito H."/>
            <person name="Sato R."/>
            <person name="Murakawa M."/>
            <person name="Ihara Y."/>
            <person name="Oshima-Yamada Y."/>
            <person name="Ohtaka K."/>
            <person name="Satoh M."/>
            <person name="Sonobe K."/>
            <person name="Ishii M."/>
            <person name="Ohtani R."/>
            <person name="Kanamori-Sato M."/>
            <person name="Honoki R."/>
            <person name="Miyazaki D."/>
            <person name="Mochizuki H."/>
            <person name="Umetsu J."/>
            <person name="Higashi K."/>
            <person name="Shibata D."/>
            <person name="Kamiya Y."/>
            <person name="Sato N."/>
            <person name="Nakamura Y."/>
            <person name="Tabata S."/>
            <person name="Ida S."/>
            <person name="Kurokawa K."/>
            <person name="Ohta H."/>
        </authorList>
    </citation>
    <scope>NUCLEOTIDE SEQUENCE [LARGE SCALE GENOMIC DNA]</scope>
    <source>
        <strain evidence="13 14">NIES-2285</strain>
    </source>
</reference>
<dbReference type="STRING" id="105231.A0A1Y1I5Q0"/>
<dbReference type="GO" id="GO:0008270">
    <property type="term" value="F:zinc ion binding"/>
    <property type="evidence" value="ECO:0007669"/>
    <property type="project" value="UniProtKB-KW"/>
</dbReference>
<proteinExistence type="inferred from homology"/>
<keyword evidence="14" id="KW-1185">Reference proteome</keyword>
<dbReference type="InterPro" id="IPR001965">
    <property type="entry name" value="Znf_PHD"/>
</dbReference>
<dbReference type="InterPro" id="IPR038291">
    <property type="entry name" value="SAP30_C_sf"/>
</dbReference>
<dbReference type="SMART" id="SM00249">
    <property type="entry name" value="PHD"/>
    <property type="match status" value="1"/>
</dbReference>